<gene>
    <name evidence="1" type="ORF">BAU18_000283</name>
</gene>
<reference evidence="1 2" key="2">
    <citation type="submission" date="2024-02" db="EMBL/GenBank/DDBJ databases">
        <title>The Genome Sequence of Enterococcus diestrammenae JM9A.</title>
        <authorList>
            <person name="Earl A."/>
            <person name="Manson A."/>
            <person name="Gilmore M."/>
            <person name="Sanders J."/>
            <person name="Shea T."/>
            <person name="Howe W."/>
            <person name="Livny J."/>
            <person name="Cuomo C."/>
            <person name="Neafsey D."/>
            <person name="Birren B."/>
        </authorList>
    </citation>
    <scope>NUCLEOTIDE SEQUENCE [LARGE SCALE GENOMIC DNA]</scope>
    <source>
        <strain evidence="1 2">JM9A</strain>
    </source>
</reference>
<dbReference type="RefSeq" id="WP_161869001.1">
    <property type="nucleotide sequence ID" value="NZ_JBMRGR010000014.1"/>
</dbReference>
<dbReference type="EMBL" id="MAEI02000001">
    <property type="protein sequence ID" value="MEO1780732.1"/>
    <property type="molecule type" value="Genomic_DNA"/>
</dbReference>
<proteinExistence type="predicted"/>
<organism evidence="1 2">
    <name type="scientific">Enterococcus diestrammenae</name>
    <dbReference type="NCBI Taxonomy" id="1155073"/>
    <lineage>
        <taxon>Bacteria</taxon>
        <taxon>Bacillati</taxon>
        <taxon>Bacillota</taxon>
        <taxon>Bacilli</taxon>
        <taxon>Lactobacillales</taxon>
        <taxon>Enterococcaceae</taxon>
        <taxon>Enterococcus</taxon>
    </lineage>
</organism>
<keyword evidence="2" id="KW-1185">Reference proteome</keyword>
<sequence>MKTVLFTLACSLMIGPGVLVNNGEEVIQTNQAIEGTALYSYRFPSIPPKKFAGKTLLYYEYISSGKYYIGWYS</sequence>
<comment type="caution">
    <text evidence="1">The sequence shown here is derived from an EMBL/GenBank/DDBJ whole genome shotgun (WGS) entry which is preliminary data.</text>
</comment>
<protein>
    <submittedName>
        <fullName evidence="1">Uncharacterized protein</fullName>
    </submittedName>
</protein>
<evidence type="ECO:0000313" key="1">
    <source>
        <dbReference type="EMBL" id="MEO1780732.1"/>
    </source>
</evidence>
<dbReference type="Proteomes" id="UP001429357">
    <property type="component" value="Unassembled WGS sequence"/>
</dbReference>
<evidence type="ECO:0000313" key="2">
    <source>
        <dbReference type="Proteomes" id="UP001429357"/>
    </source>
</evidence>
<name>A0ABV0F0Y4_9ENTE</name>
<accession>A0ABV0F0Y4</accession>
<reference evidence="2" key="1">
    <citation type="submission" date="2016-06" db="EMBL/GenBank/DDBJ databases">
        <title>Four novel species of enterococci isolated from chicken manure.</title>
        <authorList>
            <person name="Van Tyne D."/>
        </authorList>
    </citation>
    <scope>NUCLEOTIDE SEQUENCE [LARGE SCALE GENOMIC DNA]</scope>
    <source>
        <strain evidence="2">JM9A</strain>
    </source>
</reference>